<dbReference type="EMBL" id="MU863626">
    <property type="protein sequence ID" value="KAK4105088.1"/>
    <property type="molecule type" value="Genomic_DNA"/>
</dbReference>
<keyword evidence="3" id="KW-1185">Reference proteome</keyword>
<reference evidence="2" key="1">
    <citation type="journal article" date="2023" name="Mol. Phylogenet. Evol.">
        <title>Genome-scale phylogeny and comparative genomics of the fungal order Sordariales.</title>
        <authorList>
            <person name="Hensen N."/>
            <person name="Bonometti L."/>
            <person name="Westerberg I."/>
            <person name="Brannstrom I.O."/>
            <person name="Guillou S."/>
            <person name="Cros-Aarteil S."/>
            <person name="Calhoun S."/>
            <person name="Haridas S."/>
            <person name="Kuo A."/>
            <person name="Mondo S."/>
            <person name="Pangilinan J."/>
            <person name="Riley R."/>
            <person name="LaButti K."/>
            <person name="Andreopoulos B."/>
            <person name="Lipzen A."/>
            <person name="Chen C."/>
            <person name="Yan M."/>
            <person name="Daum C."/>
            <person name="Ng V."/>
            <person name="Clum A."/>
            <person name="Steindorff A."/>
            <person name="Ohm R.A."/>
            <person name="Martin F."/>
            <person name="Silar P."/>
            <person name="Natvig D.O."/>
            <person name="Lalanne C."/>
            <person name="Gautier V."/>
            <person name="Ament-Velasquez S.L."/>
            <person name="Kruys A."/>
            <person name="Hutchinson M.I."/>
            <person name="Powell A.J."/>
            <person name="Barry K."/>
            <person name="Miller A.N."/>
            <person name="Grigoriev I.V."/>
            <person name="Debuchy R."/>
            <person name="Gladieux P."/>
            <person name="Hiltunen Thoren M."/>
            <person name="Johannesson H."/>
        </authorList>
    </citation>
    <scope>NUCLEOTIDE SEQUENCE</scope>
    <source>
        <strain evidence="2">CBS 757.83</strain>
    </source>
</reference>
<proteinExistence type="predicted"/>
<evidence type="ECO:0000313" key="2">
    <source>
        <dbReference type="EMBL" id="KAK4105088.1"/>
    </source>
</evidence>
<organism evidence="2 3">
    <name type="scientific">Parathielavia hyrcaniae</name>
    <dbReference type="NCBI Taxonomy" id="113614"/>
    <lineage>
        <taxon>Eukaryota</taxon>
        <taxon>Fungi</taxon>
        <taxon>Dikarya</taxon>
        <taxon>Ascomycota</taxon>
        <taxon>Pezizomycotina</taxon>
        <taxon>Sordariomycetes</taxon>
        <taxon>Sordariomycetidae</taxon>
        <taxon>Sordariales</taxon>
        <taxon>Chaetomiaceae</taxon>
        <taxon>Parathielavia</taxon>
    </lineage>
</organism>
<protein>
    <submittedName>
        <fullName evidence="2">Uncharacterized protein</fullName>
    </submittedName>
</protein>
<reference evidence="2" key="2">
    <citation type="submission" date="2023-05" db="EMBL/GenBank/DDBJ databases">
        <authorList>
            <consortium name="Lawrence Berkeley National Laboratory"/>
            <person name="Steindorff A."/>
            <person name="Hensen N."/>
            <person name="Bonometti L."/>
            <person name="Westerberg I."/>
            <person name="Brannstrom I.O."/>
            <person name="Guillou S."/>
            <person name="Cros-Aarteil S."/>
            <person name="Calhoun S."/>
            <person name="Haridas S."/>
            <person name="Kuo A."/>
            <person name="Mondo S."/>
            <person name="Pangilinan J."/>
            <person name="Riley R."/>
            <person name="Labutti K."/>
            <person name="Andreopoulos B."/>
            <person name="Lipzen A."/>
            <person name="Chen C."/>
            <person name="Yanf M."/>
            <person name="Daum C."/>
            <person name="Ng V."/>
            <person name="Clum A."/>
            <person name="Ohm R."/>
            <person name="Martin F."/>
            <person name="Silar P."/>
            <person name="Natvig D."/>
            <person name="Lalanne C."/>
            <person name="Gautier V."/>
            <person name="Ament-Velasquez S.L."/>
            <person name="Kruys A."/>
            <person name="Hutchinson M.I."/>
            <person name="Powell A.J."/>
            <person name="Barry K."/>
            <person name="Miller A.N."/>
            <person name="Grigoriev I.V."/>
            <person name="Debuchy R."/>
            <person name="Gladieux P."/>
            <person name="Thoren M.H."/>
            <person name="Johannesson H."/>
        </authorList>
    </citation>
    <scope>NUCLEOTIDE SEQUENCE</scope>
    <source>
        <strain evidence="2">CBS 757.83</strain>
    </source>
</reference>
<accession>A0AAN6T529</accession>
<gene>
    <name evidence="2" type="ORF">N658DRAFT_200351</name>
</gene>
<feature type="compositionally biased region" description="Basic and acidic residues" evidence="1">
    <location>
        <begin position="38"/>
        <end position="49"/>
    </location>
</feature>
<dbReference type="Proteomes" id="UP001305647">
    <property type="component" value="Unassembled WGS sequence"/>
</dbReference>
<feature type="compositionally biased region" description="Polar residues" evidence="1">
    <location>
        <begin position="78"/>
        <end position="87"/>
    </location>
</feature>
<name>A0AAN6T529_9PEZI</name>
<evidence type="ECO:0000313" key="3">
    <source>
        <dbReference type="Proteomes" id="UP001305647"/>
    </source>
</evidence>
<comment type="caution">
    <text evidence="2">The sequence shown here is derived from an EMBL/GenBank/DDBJ whole genome shotgun (WGS) entry which is preliminary data.</text>
</comment>
<evidence type="ECO:0000256" key="1">
    <source>
        <dbReference type="SAM" id="MobiDB-lite"/>
    </source>
</evidence>
<feature type="compositionally biased region" description="Polar residues" evidence="1">
    <location>
        <begin position="56"/>
        <end position="69"/>
    </location>
</feature>
<dbReference type="AlphaFoldDB" id="A0AAN6T529"/>
<sequence length="237" mass="25839">MSPSIGQGGARMQQRMGRCESNTWADDDNKQNPMPATGRRDGPRSRDGAICHVGDGSSTARTIRNSRTASVLGRAGQTHPSRNTRPSSCGDRAGHGFRVQTPGMLTSHPTSHLRSKLLSYGGEPDSVCFQLESMKCAGHAFTCLPRLPCRQQTQQDEAMWSVNGLIRPLTPRHLSRTELCRGLGATNMVAGVSSSSQTKGRSKSALPYLRTHGYHLLQPSWGCPETLEPGFYTWMSL</sequence>
<feature type="region of interest" description="Disordered" evidence="1">
    <location>
        <begin position="1"/>
        <end position="110"/>
    </location>
</feature>